<dbReference type="Pfam" id="PF01979">
    <property type="entry name" value="Amidohydro_1"/>
    <property type="match status" value="2"/>
</dbReference>
<proteinExistence type="predicted"/>
<dbReference type="InterPro" id="IPR006680">
    <property type="entry name" value="Amidohydro-rel"/>
</dbReference>
<dbReference type="EC" id="3.5.1.82" evidence="3"/>
<reference evidence="3 4" key="1">
    <citation type="submission" date="2016-05" db="EMBL/GenBank/DDBJ databases">
        <title>Microbial solvent formation.</title>
        <authorList>
            <person name="Poehlein A."/>
            <person name="Montoya Solano J.D."/>
            <person name="Flitsch S."/>
            <person name="Krabben P."/>
            <person name="Duerre P."/>
            <person name="Daniel R."/>
        </authorList>
    </citation>
    <scope>NUCLEOTIDE SEQUENCE [LARGE SCALE GENOMIC DNA]</scope>
    <source>
        <strain evidence="3 4">DSM 53</strain>
    </source>
</reference>
<feature type="domain" description="Amidohydrolase-related" evidence="2">
    <location>
        <begin position="53"/>
        <end position="206"/>
    </location>
</feature>
<evidence type="ECO:0000256" key="1">
    <source>
        <dbReference type="ARBA" id="ARBA00001947"/>
    </source>
</evidence>
<dbReference type="EMBL" id="LZZI01000036">
    <property type="protein sequence ID" value="OOM61455.1"/>
    <property type="molecule type" value="Genomic_DNA"/>
</dbReference>
<accession>A0A1S8S894</accession>
<dbReference type="Gene3D" id="3.20.20.140">
    <property type="entry name" value="Metal-dependent hydrolases"/>
    <property type="match status" value="1"/>
</dbReference>
<dbReference type="SUPFAM" id="SSF51338">
    <property type="entry name" value="Composite domain of metallo-dependent hydrolases"/>
    <property type="match status" value="1"/>
</dbReference>
<dbReference type="Proteomes" id="UP000190973">
    <property type="component" value="Unassembled WGS sequence"/>
</dbReference>
<dbReference type="PANTHER" id="PTHR11647:SF1">
    <property type="entry name" value="COLLAPSIN RESPONSE MEDIATOR PROTEIN"/>
    <property type="match status" value="1"/>
</dbReference>
<comment type="caution">
    <text evidence="3">The sequence shown here is derived from an EMBL/GenBank/DDBJ whole genome shotgun (WGS) entry which is preliminary data.</text>
</comment>
<dbReference type="InterPro" id="IPR050378">
    <property type="entry name" value="Metallo-dep_Hydrolases_sf"/>
</dbReference>
<evidence type="ECO:0000259" key="2">
    <source>
        <dbReference type="Pfam" id="PF01979"/>
    </source>
</evidence>
<organism evidence="3 4">
    <name type="scientific">Clostridium beijerinckii</name>
    <name type="common">Clostridium MP</name>
    <dbReference type="NCBI Taxonomy" id="1520"/>
    <lineage>
        <taxon>Bacteria</taxon>
        <taxon>Bacillati</taxon>
        <taxon>Bacillota</taxon>
        <taxon>Clostridia</taxon>
        <taxon>Eubacteriales</taxon>
        <taxon>Clostridiaceae</taxon>
        <taxon>Clostridium</taxon>
    </lineage>
</organism>
<feature type="domain" description="Amidohydrolase-related" evidence="2">
    <location>
        <begin position="325"/>
        <end position="431"/>
    </location>
</feature>
<comment type="cofactor">
    <cofactor evidence="1">
        <name>Zn(2+)</name>
        <dbReference type="ChEBI" id="CHEBI:29105"/>
    </cofactor>
</comment>
<dbReference type="SUPFAM" id="SSF51556">
    <property type="entry name" value="Metallo-dependent hydrolases"/>
    <property type="match status" value="1"/>
</dbReference>
<dbReference type="InterPro" id="IPR011059">
    <property type="entry name" value="Metal-dep_hydrolase_composite"/>
</dbReference>
<dbReference type="InterPro" id="IPR032466">
    <property type="entry name" value="Metal_Hydrolase"/>
</dbReference>
<keyword evidence="3" id="KW-0378">Hydrolase</keyword>
<evidence type="ECO:0000313" key="3">
    <source>
        <dbReference type="EMBL" id="OOM61455.1"/>
    </source>
</evidence>
<gene>
    <name evidence="3" type="ORF">CLBCK_23400</name>
</gene>
<name>A0A1S8S894_CLOBE</name>
<evidence type="ECO:0000313" key="4">
    <source>
        <dbReference type="Proteomes" id="UP000190973"/>
    </source>
</evidence>
<dbReference type="PANTHER" id="PTHR11647">
    <property type="entry name" value="HYDRANTOINASE/DIHYDROPYRIMIDINASE FAMILY MEMBER"/>
    <property type="match status" value="1"/>
</dbReference>
<sequence>MIKYDVVIKNGTIIDPKRKKSTIANIGILNGKIKAITREEMKGNIELDVRGKIVCPGIIDIHAHVEGDLDCARVLAAMGVTTVYNGNCGMSPENIKEFYNKYDSFLINQIEQIGHTTLREQVGVTDRYKSSSDEEIEKMKVILEEAFEFGVSGLSFGLEYVPGSSRKEVLELAKVAAQYGKLVSIHTRSDSYGGLSSLREAIDITRKTGAAVNISHLIYQFGMGMATEALHMIEEALDEGLDISVDSGMYSGFATSIGSAVFDEGCIEKWGCDYSSLIAGTGKYKGKRLTKEVYEELRRNYPDDTVIGMVGEEYEVFEILEKPYVMVSTDAGTLYDAGVPGHPQDAGTYPKFFKTMVREQHRITLIDAIRRCTYMPAKRLGLINKGFIGVGADADILIFDAKIIEDKADYPCFGATDTRPEGIEYVFVNGVMTVKGKEVLDISAGKTIKDRCLMWNWEQ</sequence>
<dbReference type="AlphaFoldDB" id="A0A1S8S894"/>
<dbReference type="GO" id="GO:0047421">
    <property type="term" value="F:N-acyl-D-glutamate deacylase activity"/>
    <property type="evidence" value="ECO:0007669"/>
    <property type="project" value="UniProtKB-EC"/>
</dbReference>
<protein>
    <submittedName>
        <fullName evidence="3">N-acyl-D-glutamate deacylase</fullName>
        <ecNumber evidence="3">3.5.1.82</ecNumber>
    </submittedName>
</protein>